<dbReference type="RefSeq" id="XP_003959377.1">
    <property type="nucleotide sequence ID" value="XM_003959328.1"/>
</dbReference>
<name>H2B0U2_KAZAF</name>
<dbReference type="PANTHER" id="PTHR11842">
    <property type="entry name" value="MITOTIC SPINDLE ASSEMBLY CHECKPOINT PROTEIN MAD2"/>
    <property type="match status" value="1"/>
</dbReference>
<dbReference type="FunCoup" id="H2B0U2">
    <property type="interactions" value="56"/>
</dbReference>
<comment type="similarity">
    <text evidence="1">Belongs to the MAD2 family.</text>
</comment>
<evidence type="ECO:0000313" key="4">
    <source>
        <dbReference type="Proteomes" id="UP000005220"/>
    </source>
</evidence>
<dbReference type="eggNOG" id="ENOG502QZWG">
    <property type="taxonomic scope" value="Eukaryota"/>
</dbReference>
<dbReference type="InterPro" id="IPR045091">
    <property type="entry name" value="Mad2-like"/>
</dbReference>
<dbReference type="OrthoDB" id="21254at2759"/>
<dbReference type="Pfam" id="PF02301">
    <property type="entry name" value="HORMA"/>
    <property type="match status" value="1"/>
</dbReference>
<dbReference type="GO" id="GO:0016035">
    <property type="term" value="C:zeta DNA polymerase complex"/>
    <property type="evidence" value="ECO:0007669"/>
    <property type="project" value="EnsemblFungi"/>
</dbReference>
<dbReference type="SUPFAM" id="SSF56019">
    <property type="entry name" value="The spindle assembly checkpoint protein mad2"/>
    <property type="match status" value="1"/>
</dbReference>
<protein>
    <recommendedName>
        <fullName evidence="2">HORMA domain-containing protein</fullName>
    </recommendedName>
</protein>
<organism evidence="3 4">
    <name type="scientific">Kazachstania africana (strain ATCC 22294 / BCRC 22015 / CBS 2517 / CECT 1963 / NBRC 1671 / NRRL Y-8276)</name>
    <name type="common">Yeast</name>
    <name type="synonym">Kluyveromyces africanus</name>
    <dbReference type="NCBI Taxonomy" id="1071382"/>
    <lineage>
        <taxon>Eukaryota</taxon>
        <taxon>Fungi</taxon>
        <taxon>Dikarya</taxon>
        <taxon>Ascomycota</taxon>
        <taxon>Saccharomycotina</taxon>
        <taxon>Saccharomycetes</taxon>
        <taxon>Saccharomycetales</taxon>
        <taxon>Saccharomycetaceae</taxon>
        <taxon>Kazachstania</taxon>
    </lineage>
</organism>
<dbReference type="GO" id="GO:0003887">
    <property type="term" value="F:DNA-directed DNA polymerase activity"/>
    <property type="evidence" value="ECO:0007669"/>
    <property type="project" value="EnsemblFungi"/>
</dbReference>
<feature type="domain" description="HORMA" evidence="2">
    <location>
        <begin position="3"/>
        <end position="203"/>
    </location>
</feature>
<dbReference type="KEGG" id="kaf:KAFR_0J01780"/>
<dbReference type="AlphaFoldDB" id="H2B0U2"/>
<sequence length="235" mass="27287">MNKWIAKWFKIYLKSYINLILYHRNVYPANTFTSTTFQAFNLPQFVPINRNPSLQSYIEELIDDLLSKLSHIYRINICINDAVTNLCLEKYVLDFSEFKHVENDSMPAEGEVFDEFRSSLNSLISKLEKLRQIKDGSVVFEIVINAIELELGHSTTSFTTDKKEMMAFDRENNWTKCQEDENLPKEDYEAGNFQPKIKMTSLVGCDIGPFIVHNFYETLISGNAILSSIYMDNDE</sequence>
<dbReference type="InParanoid" id="H2B0U2"/>
<dbReference type="EMBL" id="HE650830">
    <property type="protein sequence ID" value="CCF60242.1"/>
    <property type="molecule type" value="Genomic_DNA"/>
</dbReference>
<keyword evidence="4" id="KW-1185">Reference proteome</keyword>
<dbReference type="GO" id="GO:0005739">
    <property type="term" value="C:mitochondrion"/>
    <property type="evidence" value="ECO:0007669"/>
    <property type="project" value="EnsemblFungi"/>
</dbReference>
<dbReference type="GeneID" id="13883892"/>
<accession>H2B0U2</accession>
<evidence type="ECO:0000313" key="3">
    <source>
        <dbReference type="EMBL" id="CCF60242.1"/>
    </source>
</evidence>
<evidence type="ECO:0000256" key="1">
    <source>
        <dbReference type="ARBA" id="ARBA00010348"/>
    </source>
</evidence>
<dbReference type="InterPro" id="IPR003511">
    <property type="entry name" value="HORMA_dom"/>
</dbReference>
<dbReference type="GO" id="GO:0042276">
    <property type="term" value="P:error-prone translesion synthesis"/>
    <property type="evidence" value="ECO:0007669"/>
    <property type="project" value="EnsemblFungi"/>
</dbReference>
<dbReference type="HOGENOM" id="CLU_1129615_0_0_1"/>
<proteinExistence type="inferred from homology"/>
<dbReference type="GO" id="GO:0070987">
    <property type="term" value="P:error-free translesion synthesis"/>
    <property type="evidence" value="ECO:0007669"/>
    <property type="project" value="EnsemblFungi"/>
</dbReference>
<dbReference type="STRING" id="1071382.H2B0U2"/>
<dbReference type="Gene3D" id="3.30.900.10">
    <property type="entry name" value="HORMA domain"/>
    <property type="match status" value="1"/>
</dbReference>
<reference evidence="3 4" key="1">
    <citation type="journal article" date="2011" name="Proc. Natl. Acad. Sci. U.S.A.">
        <title>Evolutionary erosion of yeast sex chromosomes by mating-type switching accidents.</title>
        <authorList>
            <person name="Gordon J.L."/>
            <person name="Armisen D."/>
            <person name="Proux-Wera E."/>
            <person name="Oheigeartaigh S.S."/>
            <person name="Byrne K.P."/>
            <person name="Wolfe K.H."/>
        </authorList>
    </citation>
    <scope>NUCLEOTIDE SEQUENCE [LARGE SCALE GENOMIC DNA]</scope>
    <source>
        <strain evidence="4">ATCC 22294 / BCRC 22015 / CBS 2517 / CECT 1963 / NBRC 1671 / NRRL Y-8276</strain>
    </source>
</reference>
<dbReference type="PANTHER" id="PTHR11842:SF10">
    <property type="entry name" value="MITOTIC SPINDLE ASSEMBLY CHECKPOINT PROTEIN MAD2B"/>
    <property type="match status" value="1"/>
</dbReference>
<evidence type="ECO:0000259" key="2">
    <source>
        <dbReference type="PROSITE" id="PS50815"/>
    </source>
</evidence>
<dbReference type="GO" id="GO:0000785">
    <property type="term" value="C:chromatin"/>
    <property type="evidence" value="ECO:0007669"/>
    <property type="project" value="EnsemblFungi"/>
</dbReference>
<dbReference type="PROSITE" id="PS50815">
    <property type="entry name" value="HORMA"/>
    <property type="match status" value="1"/>
</dbReference>
<gene>
    <name evidence="3" type="primary">KAFR0J01780</name>
    <name evidence="3" type="ORF">KAFR_0J01780</name>
</gene>
<dbReference type="InterPro" id="IPR036570">
    <property type="entry name" value="HORMA_dom_sf"/>
</dbReference>
<dbReference type="Proteomes" id="UP000005220">
    <property type="component" value="Chromosome 10"/>
</dbReference>